<keyword evidence="3" id="KW-1003">Cell membrane</keyword>
<feature type="transmembrane region" description="Helical" evidence="13">
    <location>
        <begin position="332"/>
        <end position="357"/>
    </location>
</feature>
<dbReference type="RefSeq" id="XP_019890266.1">
    <property type="nucleotide sequence ID" value="XM_020034707.2"/>
</dbReference>
<dbReference type="FunFam" id="1.20.1070.10:FF:000155">
    <property type="entry name" value="diuretic hormone receptor isoform X1"/>
    <property type="match status" value="1"/>
</dbReference>
<evidence type="ECO:0000256" key="13">
    <source>
        <dbReference type="SAM" id="Phobius"/>
    </source>
</evidence>
<dbReference type="GO" id="GO:0007166">
    <property type="term" value="P:cell surface receptor signaling pathway"/>
    <property type="evidence" value="ECO:0007669"/>
    <property type="project" value="InterPro"/>
</dbReference>
<evidence type="ECO:0000256" key="10">
    <source>
        <dbReference type="ARBA" id="ARBA00023224"/>
    </source>
</evidence>
<keyword evidence="9" id="KW-0325">Glycoprotein</keyword>
<dbReference type="Proteomes" id="UP001652621">
    <property type="component" value="Unplaced"/>
</dbReference>
<comment type="subcellular location">
    <subcellularLocation>
        <location evidence="1">Cell membrane</location>
        <topology evidence="1">Multi-pass membrane protein</topology>
    </subcellularLocation>
</comment>
<feature type="transmembrane region" description="Helical" evidence="13">
    <location>
        <begin position="178"/>
        <end position="201"/>
    </location>
</feature>
<evidence type="ECO:0000259" key="14">
    <source>
        <dbReference type="PROSITE" id="PS50227"/>
    </source>
</evidence>
<gene>
    <name evidence="17" type="primary">LOC101891158</name>
</gene>
<evidence type="ECO:0000256" key="9">
    <source>
        <dbReference type="ARBA" id="ARBA00023180"/>
    </source>
</evidence>
<keyword evidence="6" id="KW-0297">G-protein coupled receptor</keyword>
<evidence type="ECO:0000256" key="4">
    <source>
        <dbReference type="ARBA" id="ARBA00022692"/>
    </source>
</evidence>
<dbReference type="InterPro" id="IPR001879">
    <property type="entry name" value="GPCR_2_extracellular_dom"/>
</dbReference>
<evidence type="ECO:0000256" key="2">
    <source>
        <dbReference type="ARBA" id="ARBA00005314"/>
    </source>
</evidence>
<dbReference type="PRINTS" id="PR01127">
    <property type="entry name" value="DIUHORMONER"/>
</dbReference>
<feature type="transmembrane region" description="Helical" evidence="13">
    <location>
        <begin position="213"/>
        <end position="232"/>
    </location>
</feature>
<evidence type="ECO:0000256" key="6">
    <source>
        <dbReference type="ARBA" id="ARBA00023040"/>
    </source>
</evidence>
<reference evidence="17" key="1">
    <citation type="submission" date="2025-08" db="UniProtKB">
        <authorList>
            <consortium name="RefSeq"/>
        </authorList>
    </citation>
    <scope>IDENTIFICATION</scope>
    <source>
        <strain evidence="17">Aabys</strain>
        <tissue evidence="17">Whole body</tissue>
    </source>
</reference>
<dbReference type="CDD" id="cd15263">
    <property type="entry name" value="7tmB1_DH_R"/>
    <property type="match status" value="1"/>
</dbReference>
<evidence type="ECO:0000256" key="8">
    <source>
        <dbReference type="ARBA" id="ARBA00023170"/>
    </source>
</evidence>
<comment type="similarity">
    <text evidence="2">Belongs to the G-protein coupled receptor 2 family.</text>
</comment>
<dbReference type="GO" id="GO:0005886">
    <property type="term" value="C:plasma membrane"/>
    <property type="evidence" value="ECO:0007669"/>
    <property type="project" value="UniProtKB-SubCell"/>
</dbReference>
<evidence type="ECO:0000313" key="16">
    <source>
        <dbReference type="Proteomes" id="UP001652621"/>
    </source>
</evidence>
<dbReference type="PROSITE" id="PS50261">
    <property type="entry name" value="G_PROTEIN_RECEP_F2_4"/>
    <property type="match status" value="1"/>
</dbReference>
<feature type="transmembrane region" description="Helical" evidence="13">
    <location>
        <begin position="283"/>
        <end position="304"/>
    </location>
</feature>
<keyword evidence="10" id="KW-0807">Transducer</keyword>
<evidence type="ECO:0000259" key="15">
    <source>
        <dbReference type="PROSITE" id="PS50261"/>
    </source>
</evidence>
<dbReference type="PANTHER" id="PTHR45620:SF15">
    <property type="entry name" value="DIURETIC HORMONE 44 RECEPTOR 1-RELATED"/>
    <property type="match status" value="1"/>
</dbReference>
<evidence type="ECO:0000256" key="1">
    <source>
        <dbReference type="ARBA" id="ARBA00004651"/>
    </source>
</evidence>
<dbReference type="SMART" id="SM00008">
    <property type="entry name" value="HormR"/>
    <property type="match status" value="1"/>
</dbReference>
<dbReference type="OrthoDB" id="6022368at2759"/>
<feature type="transmembrane region" description="Helical" evidence="13">
    <location>
        <begin position="407"/>
        <end position="428"/>
    </location>
</feature>
<dbReference type="SUPFAM" id="SSF81321">
    <property type="entry name" value="Family A G protein-coupled receptor-like"/>
    <property type="match status" value="1"/>
</dbReference>
<dbReference type="GO" id="GO:0008528">
    <property type="term" value="F:G protein-coupled peptide receptor activity"/>
    <property type="evidence" value="ECO:0007669"/>
    <property type="project" value="TreeGrafter"/>
</dbReference>
<keyword evidence="7 13" id="KW-0472">Membrane</keyword>
<dbReference type="SUPFAM" id="SSF111418">
    <property type="entry name" value="Hormone receptor domain"/>
    <property type="match status" value="1"/>
</dbReference>
<dbReference type="InterPro" id="IPR050332">
    <property type="entry name" value="GPCR_2"/>
</dbReference>
<dbReference type="InterPro" id="IPR002001">
    <property type="entry name" value="GPCR_2_diuretic_rcpt"/>
</dbReference>
<dbReference type="VEuPathDB" id="VectorBase:MDOMA2_018349"/>
<keyword evidence="8 17" id="KW-0675">Receptor</keyword>
<evidence type="ECO:0000256" key="5">
    <source>
        <dbReference type="ARBA" id="ARBA00022989"/>
    </source>
</evidence>
<dbReference type="Pfam" id="PF00002">
    <property type="entry name" value="7tm_2"/>
    <property type="match status" value="1"/>
</dbReference>
<dbReference type="InterPro" id="IPR000832">
    <property type="entry name" value="GPCR_2_secretin-like"/>
</dbReference>
<dbReference type="InterPro" id="IPR036445">
    <property type="entry name" value="GPCR_2_extracell_dom_sf"/>
</dbReference>
<dbReference type="InterPro" id="IPR017981">
    <property type="entry name" value="GPCR_2-like_7TM"/>
</dbReference>
<dbReference type="CTD" id="36601"/>
<keyword evidence="16" id="KW-1185">Reference proteome</keyword>
<evidence type="ECO:0000256" key="7">
    <source>
        <dbReference type="ARBA" id="ARBA00023136"/>
    </source>
</evidence>
<feature type="domain" description="G-protein coupled receptors family 2 profile 1" evidence="14">
    <location>
        <begin position="81"/>
        <end position="161"/>
    </location>
</feature>
<dbReference type="PRINTS" id="PR00249">
    <property type="entry name" value="GPCRSECRETIN"/>
</dbReference>
<dbReference type="PANTHER" id="PTHR45620">
    <property type="entry name" value="PDF RECEPTOR-LIKE PROTEIN-RELATED"/>
    <property type="match status" value="1"/>
</dbReference>
<organism evidence="16 17">
    <name type="scientific">Musca domestica</name>
    <name type="common">House fly</name>
    <dbReference type="NCBI Taxonomy" id="7370"/>
    <lineage>
        <taxon>Eukaryota</taxon>
        <taxon>Metazoa</taxon>
        <taxon>Ecdysozoa</taxon>
        <taxon>Arthropoda</taxon>
        <taxon>Hexapoda</taxon>
        <taxon>Insecta</taxon>
        <taxon>Pterygota</taxon>
        <taxon>Neoptera</taxon>
        <taxon>Endopterygota</taxon>
        <taxon>Diptera</taxon>
        <taxon>Brachycera</taxon>
        <taxon>Muscomorpha</taxon>
        <taxon>Muscoidea</taxon>
        <taxon>Muscidae</taxon>
        <taxon>Musca</taxon>
    </lineage>
</organism>
<sequence length="565" mass="62101">MNDNNNSLQTTADMATMTIAGQTRLHQNANPLQRMVASSDTRAAVASASAPSPAVDDLTLTTELHLSSAEFDEINQSAELQCLLQEHTDTTTFGNASGYCLTNFDSILCWPRTPRATLAALPCLDEFQGIQYDSSQNATRFCHANGTWDQYTNYDACMHITEPATVSEFEPIIELPTIIYYVGYTISLVSLTLALMVFAYFKELRCLRNSIHANLFFTYIMSGLLWILTLSVQISLHTGMSGCIVLVTLFHFFTLTNFFWMLVEGLYLYILVVKTFSGDNTRFTVYATIGWGGPAVFVVIWAIAKGLTMSSATNDQIEIEGCPWMQETNVDWIFQGPVCAVLIINLIFLLRIMWVLITKLRSANTLETRQYRKAAKALLVLIPLFGITYLVVLAGPSEGGVMSHMFAIVRAVLLSTQGFSVSLFYCFLNSEVRNALRHHISTWQDERNIRLNQSRRYVSKGFSKDTSPRTECTRPLTAYYGKGKRESCVSSTTTTTIIGQHHSMSLQRGMGGCGSSAGAGGCGPGGAGGAGGSNGALHMMPTATTLTLMPRAVSPLMKDLEENSV</sequence>
<keyword evidence="5 13" id="KW-1133">Transmembrane helix</keyword>
<dbReference type="GeneID" id="101891158"/>
<dbReference type="Gene3D" id="1.20.1070.10">
    <property type="entry name" value="Rhodopsin 7-helix transmembrane proteins"/>
    <property type="match status" value="1"/>
</dbReference>
<keyword evidence="4 13" id="KW-0812">Transmembrane</keyword>
<dbReference type="GO" id="GO:0017046">
    <property type="term" value="F:peptide hormone binding"/>
    <property type="evidence" value="ECO:0007669"/>
    <property type="project" value="TreeGrafter"/>
</dbReference>
<dbReference type="Pfam" id="PF02793">
    <property type="entry name" value="HRM"/>
    <property type="match status" value="1"/>
</dbReference>
<evidence type="ECO:0000256" key="11">
    <source>
        <dbReference type="ARBA" id="ARBA00054836"/>
    </source>
</evidence>
<dbReference type="GO" id="GO:0007188">
    <property type="term" value="P:adenylate cyclase-modulating G protein-coupled receptor signaling pathway"/>
    <property type="evidence" value="ECO:0007669"/>
    <property type="project" value="TreeGrafter"/>
</dbReference>
<dbReference type="Gene3D" id="4.10.1240.10">
    <property type="entry name" value="GPCR, family 2, extracellular hormone receptor domain"/>
    <property type="match status" value="1"/>
</dbReference>
<evidence type="ECO:0000256" key="3">
    <source>
        <dbReference type="ARBA" id="ARBA00022475"/>
    </source>
</evidence>
<evidence type="ECO:0000313" key="17">
    <source>
        <dbReference type="RefSeq" id="XP_019890266.1"/>
    </source>
</evidence>
<dbReference type="PROSITE" id="PS50227">
    <property type="entry name" value="G_PROTEIN_RECEP_F2_3"/>
    <property type="match status" value="1"/>
</dbReference>
<dbReference type="GO" id="GO:0008036">
    <property type="term" value="F:diuretic hormone receptor activity"/>
    <property type="evidence" value="ECO:0007669"/>
    <property type="project" value="InterPro"/>
</dbReference>
<comment type="function">
    <text evidence="11">Receptor for the insect diurectic hormone. The activity of this receptor is mediated by G proteins which activate adenylyl cyclase.</text>
</comment>
<feature type="transmembrane region" description="Helical" evidence="13">
    <location>
        <begin position="244"/>
        <end position="271"/>
    </location>
</feature>
<evidence type="ECO:0000256" key="12">
    <source>
        <dbReference type="ARBA" id="ARBA00071387"/>
    </source>
</evidence>
<proteinExistence type="inferred from homology"/>
<protein>
    <recommendedName>
        <fullName evidence="12">Diuretic hormone receptor</fullName>
    </recommendedName>
</protein>
<feature type="domain" description="G-protein coupled receptors family 2 profile 2" evidence="15">
    <location>
        <begin position="176"/>
        <end position="429"/>
    </location>
</feature>
<dbReference type="AlphaFoldDB" id="A0A9J7IBG7"/>
<name>A0A9J7IBG7_MUSDO</name>
<accession>A0A9J7IBG7</accession>
<feature type="transmembrane region" description="Helical" evidence="13">
    <location>
        <begin position="377"/>
        <end position="395"/>
    </location>
</feature>
<dbReference type="KEGG" id="mde:101891158"/>